<keyword evidence="2" id="KW-1185">Reference proteome</keyword>
<name>A0A0F5JKE8_9BACT</name>
<dbReference type="Proteomes" id="UP000033035">
    <property type="component" value="Unassembled WGS sequence"/>
</dbReference>
<evidence type="ECO:0000313" key="1">
    <source>
        <dbReference type="EMBL" id="KKB58286.1"/>
    </source>
</evidence>
<organism evidence="1 2">
    <name type="scientific">Parabacteroides gordonii MS-1 = DSM 23371</name>
    <dbReference type="NCBI Taxonomy" id="1203610"/>
    <lineage>
        <taxon>Bacteria</taxon>
        <taxon>Pseudomonadati</taxon>
        <taxon>Bacteroidota</taxon>
        <taxon>Bacteroidia</taxon>
        <taxon>Bacteroidales</taxon>
        <taxon>Tannerellaceae</taxon>
        <taxon>Parabacteroides</taxon>
    </lineage>
</organism>
<proteinExistence type="predicted"/>
<sequence length="448" mass="50627">MHAIESLVEYSVKTVATASPVPPLARNICFSLYELQNLLDCGYTVLRVKDELVALGYLFLLPPEQLPEPECKAAKKLAKKGGFLNKETYFDLRSGCCCVTAGSKLWKKLLDLGILPASAKTELRKLDPVELAELIIPLASKALAEGDKTAADTMGLWYAFFPLFCVVAGIDDSNAPAPERIQALLKQLAIPEVFKAAGVYGDDMDFEDGEGDEMTFLADWATPFNEWRRESPDSLHPETCKQMVYDFIMKHEYVEADRYAAFLPDGPDCTRLMHRCLITMACYNWLKAKNPEQPVTLPESILTLIQAKEGFEYMMERFPASEMRTICNMNLIKSHFLLGEITTAIDLQRAMFANVLPSINRIRNMNEKRIRQASLAVNYYRELNDNIPNDYPGKKELVLNSMPDLMDLFTTRDVLSEFLPLRPDMAEDLEECLSMANQVIQQLEELAD</sequence>
<accession>A0A0F5JKE8</accession>
<dbReference type="PATRIC" id="fig|1203610.3.peg.1182"/>
<reference evidence="1 2" key="1">
    <citation type="submission" date="2013-04" db="EMBL/GenBank/DDBJ databases">
        <title>The Genome Sequence of Parabacteroides gordonii DSM 23371.</title>
        <authorList>
            <consortium name="The Broad Institute Genomics Platform"/>
            <person name="Earl A."/>
            <person name="Ward D."/>
            <person name="Feldgarden M."/>
            <person name="Gevers D."/>
            <person name="Martens E."/>
            <person name="Sakamoto M."/>
            <person name="Benno Y."/>
            <person name="Suzuki N."/>
            <person name="Matsunaga N."/>
            <person name="Koshihara K."/>
            <person name="Seki M."/>
            <person name="Komiya H."/>
            <person name="Walker B."/>
            <person name="Young S."/>
            <person name="Zeng Q."/>
            <person name="Gargeya S."/>
            <person name="Fitzgerald M."/>
            <person name="Haas B."/>
            <person name="Abouelleil A."/>
            <person name="Allen A.W."/>
            <person name="Alvarado L."/>
            <person name="Arachchi H.M."/>
            <person name="Berlin A.M."/>
            <person name="Chapman S.B."/>
            <person name="Gainer-Dewar J."/>
            <person name="Goldberg J."/>
            <person name="Griggs A."/>
            <person name="Gujja S."/>
            <person name="Hansen M."/>
            <person name="Howarth C."/>
            <person name="Imamovic A."/>
            <person name="Ireland A."/>
            <person name="Larimer J."/>
            <person name="McCowan C."/>
            <person name="Murphy C."/>
            <person name="Pearson M."/>
            <person name="Poon T.W."/>
            <person name="Priest M."/>
            <person name="Roberts A."/>
            <person name="Saif S."/>
            <person name="Shea T."/>
            <person name="Sisk P."/>
            <person name="Sykes S."/>
            <person name="Wortman J."/>
            <person name="Nusbaum C."/>
            <person name="Birren B."/>
        </authorList>
    </citation>
    <scope>NUCLEOTIDE SEQUENCE [LARGE SCALE GENOMIC DNA]</scope>
    <source>
        <strain evidence="1 2">MS-1</strain>
    </source>
</reference>
<gene>
    <name evidence="1" type="ORF">HMPREF1536_01161</name>
</gene>
<protein>
    <submittedName>
        <fullName evidence="1">Uncharacterized protein</fullName>
    </submittedName>
</protein>
<evidence type="ECO:0000313" key="2">
    <source>
        <dbReference type="Proteomes" id="UP000033035"/>
    </source>
</evidence>
<dbReference type="AlphaFoldDB" id="A0A0F5JKE8"/>
<dbReference type="EMBL" id="AQHW01000009">
    <property type="protein sequence ID" value="KKB58286.1"/>
    <property type="molecule type" value="Genomic_DNA"/>
</dbReference>
<dbReference type="STRING" id="1203610.HMPREF1536_01161"/>
<dbReference type="HOGENOM" id="CLU_619411_0_0_10"/>
<comment type="caution">
    <text evidence="1">The sequence shown here is derived from an EMBL/GenBank/DDBJ whole genome shotgun (WGS) entry which is preliminary data.</text>
</comment>